<accession>A0A221W0I0</accession>
<evidence type="ECO:0000256" key="1">
    <source>
        <dbReference type="SAM" id="MobiDB-lite"/>
    </source>
</evidence>
<proteinExistence type="predicted"/>
<protein>
    <submittedName>
        <fullName evidence="2">Uncharacterized protein</fullName>
    </submittedName>
</protein>
<gene>
    <name evidence="2" type="ORF">AHOG_07065</name>
</gene>
<name>A0A221W0I0_9PSEU</name>
<feature type="compositionally biased region" description="Basic and acidic residues" evidence="1">
    <location>
        <begin position="59"/>
        <end position="85"/>
    </location>
</feature>
<dbReference type="AlphaFoldDB" id="A0A221W0I0"/>
<organism evidence="2 3">
    <name type="scientific">Actinoalloteichus hoggarensis</name>
    <dbReference type="NCBI Taxonomy" id="1470176"/>
    <lineage>
        <taxon>Bacteria</taxon>
        <taxon>Bacillati</taxon>
        <taxon>Actinomycetota</taxon>
        <taxon>Actinomycetes</taxon>
        <taxon>Pseudonocardiales</taxon>
        <taxon>Pseudonocardiaceae</taxon>
        <taxon>Actinoalloteichus</taxon>
    </lineage>
</organism>
<reference evidence="2 3" key="1">
    <citation type="submission" date="2017-07" db="EMBL/GenBank/DDBJ databases">
        <title>Complete genome sequence of Actinoalloteichus hoggarensis DSM 45943, type strain of Actinoalloteichus hoggarensis.</title>
        <authorList>
            <person name="Ruckert C."/>
            <person name="Nouioui I."/>
            <person name="Willmese J."/>
            <person name="van Wezel G."/>
            <person name="Klenk H.-P."/>
            <person name="Kalinowski J."/>
            <person name="Zotchev S.B."/>
        </authorList>
    </citation>
    <scope>NUCLEOTIDE SEQUENCE [LARGE SCALE GENOMIC DNA]</scope>
    <source>
        <strain evidence="2 3">DSM 45943</strain>
    </source>
</reference>
<keyword evidence="3" id="KW-1185">Reference proteome</keyword>
<dbReference type="EMBL" id="CP022521">
    <property type="protein sequence ID" value="ASO19061.1"/>
    <property type="molecule type" value="Genomic_DNA"/>
</dbReference>
<evidence type="ECO:0000313" key="2">
    <source>
        <dbReference type="EMBL" id="ASO19061.1"/>
    </source>
</evidence>
<sequence>MTRAQEPEGMSEEVVIAVLAMEDDLHHVGKRDRHEEVDRGFVDVGGEAVEPTEVVESAARSRGEEIATGRRDVIDGGTKVHEGRVVQDSAGGAAPTVDAEQRQTETEIGEDQATRPNLIEPDRGDTIQSAGGDGPVEGG</sequence>
<feature type="region of interest" description="Disordered" evidence="1">
    <location>
        <begin position="53"/>
        <end position="139"/>
    </location>
</feature>
<dbReference type="Proteomes" id="UP000204221">
    <property type="component" value="Chromosome"/>
</dbReference>
<evidence type="ECO:0000313" key="3">
    <source>
        <dbReference type="Proteomes" id="UP000204221"/>
    </source>
</evidence>
<dbReference type="KEGG" id="ahg:AHOG_07065"/>